<evidence type="ECO:0000256" key="2">
    <source>
        <dbReference type="SAM" id="Phobius"/>
    </source>
</evidence>
<organism evidence="4 5">
    <name type="scientific">Linum trigynum</name>
    <dbReference type="NCBI Taxonomy" id="586398"/>
    <lineage>
        <taxon>Eukaryota</taxon>
        <taxon>Viridiplantae</taxon>
        <taxon>Streptophyta</taxon>
        <taxon>Embryophyta</taxon>
        <taxon>Tracheophyta</taxon>
        <taxon>Spermatophyta</taxon>
        <taxon>Magnoliopsida</taxon>
        <taxon>eudicotyledons</taxon>
        <taxon>Gunneridae</taxon>
        <taxon>Pentapetalae</taxon>
        <taxon>rosids</taxon>
        <taxon>fabids</taxon>
        <taxon>Malpighiales</taxon>
        <taxon>Linaceae</taxon>
        <taxon>Linum</taxon>
    </lineage>
</organism>
<keyword evidence="1" id="KW-0479">Metal-binding</keyword>
<reference evidence="4 5" key="1">
    <citation type="submission" date="2024-04" db="EMBL/GenBank/DDBJ databases">
        <authorList>
            <person name="Fracassetti M."/>
        </authorList>
    </citation>
    <scope>NUCLEOTIDE SEQUENCE [LARGE SCALE GENOMIC DNA]</scope>
</reference>
<dbReference type="PANTHER" id="PTHR45676:SF41">
    <property type="entry name" value="RING-H2 FINGER PROTEIN ATL66"/>
    <property type="match status" value="1"/>
</dbReference>
<name>A0AAV2DM78_9ROSI</name>
<dbReference type="Pfam" id="PF13639">
    <property type="entry name" value="zf-RING_2"/>
    <property type="match status" value="1"/>
</dbReference>
<keyword evidence="1" id="KW-0862">Zinc</keyword>
<evidence type="ECO:0000259" key="3">
    <source>
        <dbReference type="PROSITE" id="PS50089"/>
    </source>
</evidence>
<dbReference type="SUPFAM" id="SSF57850">
    <property type="entry name" value="RING/U-box"/>
    <property type="match status" value="1"/>
</dbReference>
<evidence type="ECO:0000313" key="4">
    <source>
        <dbReference type="EMBL" id="CAL1375020.1"/>
    </source>
</evidence>
<dbReference type="Gene3D" id="3.30.40.10">
    <property type="entry name" value="Zinc/RING finger domain, C3HC4 (zinc finger)"/>
    <property type="match status" value="1"/>
</dbReference>
<dbReference type="Proteomes" id="UP001497516">
    <property type="component" value="Chromosome 3"/>
</dbReference>
<dbReference type="PROSITE" id="PS50089">
    <property type="entry name" value="ZF_RING_2"/>
    <property type="match status" value="1"/>
</dbReference>
<gene>
    <name evidence="4" type="ORF">LTRI10_LOCUS16846</name>
</gene>
<dbReference type="GO" id="GO:0008270">
    <property type="term" value="F:zinc ion binding"/>
    <property type="evidence" value="ECO:0007669"/>
    <property type="project" value="UniProtKB-KW"/>
</dbReference>
<dbReference type="InterPro" id="IPR001841">
    <property type="entry name" value="Znf_RING"/>
</dbReference>
<protein>
    <recommendedName>
        <fullName evidence="3">RING-type domain-containing protein</fullName>
    </recommendedName>
</protein>
<keyword evidence="2" id="KW-1133">Transmembrane helix</keyword>
<dbReference type="PANTHER" id="PTHR45676">
    <property type="entry name" value="RING-H2 FINGER PROTEIN ATL51-RELATED"/>
    <property type="match status" value="1"/>
</dbReference>
<keyword evidence="2" id="KW-0472">Membrane</keyword>
<evidence type="ECO:0000313" key="5">
    <source>
        <dbReference type="Proteomes" id="UP001497516"/>
    </source>
</evidence>
<feature type="transmembrane region" description="Helical" evidence="2">
    <location>
        <begin position="6"/>
        <end position="26"/>
    </location>
</feature>
<feature type="domain" description="RING-type" evidence="3">
    <location>
        <begin position="88"/>
        <end position="133"/>
    </location>
</feature>
<keyword evidence="5" id="KW-1185">Reference proteome</keyword>
<dbReference type="AlphaFoldDB" id="A0AAV2DM78"/>
<dbReference type="SMART" id="SM00184">
    <property type="entry name" value="RING"/>
    <property type="match status" value="1"/>
</dbReference>
<accession>A0AAV2DM78</accession>
<keyword evidence="1" id="KW-0863">Zinc-finger</keyword>
<evidence type="ECO:0000256" key="1">
    <source>
        <dbReference type="PROSITE-ProRule" id="PRU00175"/>
    </source>
</evidence>
<sequence length="139" mass="15594">MGWPLWQSLYLMLPFLVAIAAAVYIIRYRIIHGAAAAGRVQDEGQLTVVVVSPAPEEDSKVVVPGTIVKYYRRDDDDDGKSQEGWNGCAICLEEWEEGDECRVLPECSHRYHRVCVDVWLLAVAGDGHCPICRSCVYRP</sequence>
<dbReference type="InterPro" id="IPR013083">
    <property type="entry name" value="Znf_RING/FYVE/PHD"/>
</dbReference>
<dbReference type="EMBL" id="OZ034816">
    <property type="protein sequence ID" value="CAL1375020.1"/>
    <property type="molecule type" value="Genomic_DNA"/>
</dbReference>
<proteinExistence type="predicted"/>
<keyword evidence="2" id="KW-0812">Transmembrane</keyword>